<dbReference type="EMBL" id="JADKGY010000020">
    <property type="protein sequence ID" value="MBK9983569.1"/>
    <property type="molecule type" value="Genomic_DNA"/>
</dbReference>
<dbReference type="Proteomes" id="UP000808337">
    <property type="component" value="Unassembled WGS sequence"/>
</dbReference>
<dbReference type="PANTHER" id="PTHR36220:SF1">
    <property type="entry name" value="GAMMA TUBULIN COMPLEX COMPONENT C-TERMINAL DOMAIN-CONTAINING PROTEIN"/>
    <property type="match status" value="1"/>
</dbReference>
<dbReference type="PANTHER" id="PTHR36220">
    <property type="entry name" value="UNNAMED PRODUCT"/>
    <property type="match status" value="1"/>
</dbReference>
<comment type="caution">
    <text evidence="2">The sequence shown here is derived from an EMBL/GenBank/DDBJ whole genome shotgun (WGS) entry which is preliminary data.</text>
</comment>
<keyword evidence="1" id="KW-0732">Signal</keyword>
<evidence type="ECO:0000313" key="3">
    <source>
        <dbReference type="Proteomes" id="UP000808337"/>
    </source>
</evidence>
<reference evidence="2 3" key="1">
    <citation type="submission" date="2020-10" db="EMBL/GenBank/DDBJ databases">
        <title>Connecting structure to function with the recovery of over 1000 high-quality activated sludge metagenome-assembled genomes encoding full-length rRNA genes using long-read sequencing.</title>
        <authorList>
            <person name="Singleton C.M."/>
            <person name="Petriglieri F."/>
            <person name="Kristensen J.M."/>
            <person name="Kirkegaard R.H."/>
            <person name="Michaelsen T.Y."/>
            <person name="Andersen M.H."/>
            <person name="Karst S.M."/>
            <person name="Dueholm M.S."/>
            <person name="Nielsen P.H."/>
            <person name="Albertsen M."/>
        </authorList>
    </citation>
    <scope>NUCLEOTIDE SEQUENCE [LARGE SCALE GENOMIC DNA]</scope>
    <source>
        <strain evidence="2">Ribe_18-Q3-R11-54_MAXAC.273</strain>
    </source>
</reference>
<accession>A0A9D7SZB3</accession>
<protein>
    <submittedName>
        <fullName evidence="2">FG-GAP repeat protein</fullName>
    </submittedName>
</protein>
<proteinExistence type="predicted"/>
<organism evidence="2 3">
    <name type="scientific">Candidatus Opimibacter skivensis</name>
    <dbReference type="NCBI Taxonomy" id="2982028"/>
    <lineage>
        <taxon>Bacteria</taxon>
        <taxon>Pseudomonadati</taxon>
        <taxon>Bacteroidota</taxon>
        <taxon>Saprospiria</taxon>
        <taxon>Saprospirales</taxon>
        <taxon>Saprospiraceae</taxon>
        <taxon>Candidatus Opimibacter</taxon>
    </lineage>
</organism>
<evidence type="ECO:0000313" key="2">
    <source>
        <dbReference type="EMBL" id="MBK9983569.1"/>
    </source>
</evidence>
<evidence type="ECO:0000256" key="1">
    <source>
        <dbReference type="ARBA" id="ARBA00022729"/>
    </source>
</evidence>
<dbReference type="InterPro" id="IPR013517">
    <property type="entry name" value="FG-GAP"/>
</dbReference>
<sequence>MKFIICLVLFLFSPVLNILIISQNVGVGTITPTEKLDVEGNLKADTIKPNAVLFAPNAGVGKILTSDGIGNATWENMMLPPPQNNTGNVGYGVWGDCATNGNITDYHPVADTAGVAGDFFGNSVSISGDFAIVGSLTDDETYINQGSVTIYKFNNGHWEWMQKITDPDGSANDKFGTSVSISGYYAIVGADFDDGPGGNDQGSASIFGFNGTNWVLVGKIIDPLGDGDDHFGFSVSISGNYAIVGAMRDNGPGGNDQGSASIFEFNGTNWVLMQTITDATGASDDLFGCSVSISGIYAIVGAYGDDAPGLTTDQGSASIFQYNGTNWILMQRITDATGMSYDNFGWSVAISGNYAIVAAENDDVGNNENQGSASIFQYNGTNWVMIKKITDGNGAAYDYFGISVSISGNYVIVGASWDDVGNIQNQGSASIYQRVGMAWQRLQYVTDPGGEKDDYFGNSTSIDGTNKRFLIGMANFSGGLGKAVFGKMN</sequence>
<dbReference type="InterPro" id="IPR028994">
    <property type="entry name" value="Integrin_alpha_N"/>
</dbReference>
<dbReference type="AlphaFoldDB" id="A0A9D7SZB3"/>
<name>A0A9D7SZB3_9BACT</name>
<gene>
    <name evidence="2" type="ORF">IPP15_14485</name>
</gene>
<dbReference type="Gene3D" id="2.130.10.130">
    <property type="entry name" value="Integrin alpha, N-terminal"/>
    <property type="match status" value="2"/>
</dbReference>
<dbReference type="Pfam" id="PF14312">
    <property type="entry name" value="FG-GAP_2"/>
    <property type="match status" value="6"/>
</dbReference>